<comment type="caution">
    <text evidence="3">The sequence shown here is derived from an EMBL/GenBank/DDBJ whole genome shotgun (WGS) entry which is preliminary data.</text>
</comment>
<feature type="region of interest" description="Disordered" evidence="1">
    <location>
        <begin position="874"/>
        <end position="902"/>
    </location>
</feature>
<gene>
    <name evidence="3" type="ORF">CEP52_009801</name>
</gene>
<feature type="region of interest" description="Disordered" evidence="1">
    <location>
        <begin position="152"/>
        <end position="221"/>
    </location>
</feature>
<feature type="compositionally biased region" description="Polar residues" evidence="1">
    <location>
        <begin position="1702"/>
        <end position="1712"/>
    </location>
</feature>
<feature type="region of interest" description="Disordered" evidence="1">
    <location>
        <begin position="40"/>
        <end position="97"/>
    </location>
</feature>
<feature type="compositionally biased region" description="Low complexity" evidence="1">
    <location>
        <begin position="364"/>
        <end position="380"/>
    </location>
</feature>
<feature type="compositionally biased region" description="Basic and acidic residues" evidence="1">
    <location>
        <begin position="479"/>
        <end position="490"/>
    </location>
</feature>
<feature type="domain" description="Chromo" evidence="2">
    <location>
        <begin position="104"/>
        <end position="164"/>
    </location>
</feature>
<feature type="region of interest" description="Disordered" evidence="1">
    <location>
        <begin position="779"/>
        <end position="862"/>
    </location>
</feature>
<feature type="compositionally biased region" description="Polar residues" evidence="1">
    <location>
        <begin position="1381"/>
        <end position="1390"/>
    </location>
</feature>
<feature type="compositionally biased region" description="Low complexity" evidence="1">
    <location>
        <begin position="1681"/>
        <end position="1695"/>
    </location>
</feature>
<feature type="compositionally biased region" description="Basic and acidic residues" evidence="1">
    <location>
        <begin position="626"/>
        <end position="635"/>
    </location>
</feature>
<feature type="compositionally biased region" description="Low complexity" evidence="1">
    <location>
        <begin position="692"/>
        <end position="704"/>
    </location>
</feature>
<feature type="compositionally biased region" description="Polar residues" evidence="1">
    <location>
        <begin position="1052"/>
        <end position="1071"/>
    </location>
</feature>
<feature type="region of interest" description="Disordered" evidence="1">
    <location>
        <begin position="259"/>
        <end position="704"/>
    </location>
</feature>
<dbReference type="STRING" id="1325735.A0A428TBC5"/>
<feature type="compositionally biased region" description="Low complexity" evidence="1">
    <location>
        <begin position="805"/>
        <end position="815"/>
    </location>
</feature>
<feature type="compositionally biased region" description="Low complexity" evidence="1">
    <location>
        <begin position="263"/>
        <end position="278"/>
    </location>
</feature>
<dbReference type="InterPro" id="IPR000953">
    <property type="entry name" value="Chromo/chromo_shadow_dom"/>
</dbReference>
<feature type="compositionally biased region" description="Polar residues" evidence="1">
    <location>
        <begin position="606"/>
        <end position="620"/>
    </location>
</feature>
<feature type="compositionally biased region" description="Polar residues" evidence="1">
    <location>
        <begin position="543"/>
        <end position="561"/>
    </location>
</feature>
<feature type="compositionally biased region" description="Polar residues" evidence="1">
    <location>
        <begin position="292"/>
        <end position="301"/>
    </location>
</feature>
<dbReference type="InterPro" id="IPR038609">
    <property type="entry name" value="HDA1_su2/3_sf"/>
</dbReference>
<protein>
    <recommendedName>
        <fullName evidence="2">Chromo domain-containing protein</fullName>
    </recommendedName>
</protein>
<feature type="compositionally biased region" description="Polar residues" evidence="1">
    <location>
        <begin position="736"/>
        <end position="760"/>
    </location>
</feature>
<accession>A0A428TBC5</accession>
<feature type="region of interest" description="Disordered" evidence="1">
    <location>
        <begin position="1"/>
        <end position="28"/>
    </location>
</feature>
<proteinExistence type="predicted"/>
<keyword evidence="4" id="KW-1185">Reference proteome</keyword>
<name>A0A428TBC5_9HYPO</name>
<feature type="compositionally biased region" description="Polar residues" evidence="1">
    <location>
        <begin position="441"/>
        <end position="455"/>
    </location>
</feature>
<feature type="compositionally biased region" description="Basic and acidic residues" evidence="1">
    <location>
        <begin position="1515"/>
        <end position="1524"/>
    </location>
</feature>
<evidence type="ECO:0000313" key="4">
    <source>
        <dbReference type="Proteomes" id="UP000287144"/>
    </source>
</evidence>
<feature type="compositionally biased region" description="Polar residues" evidence="1">
    <location>
        <begin position="827"/>
        <end position="847"/>
    </location>
</feature>
<feature type="compositionally biased region" description="Polar residues" evidence="1">
    <location>
        <begin position="880"/>
        <end position="901"/>
    </location>
</feature>
<dbReference type="EMBL" id="NKCK01000106">
    <property type="protein sequence ID" value="RSL99318.1"/>
    <property type="molecule type" value="Genomic_DNA"/>
</dbReference>
<sequence length="1742" mass="192402">MGCPDLHPALIAEPGRRETPIDDQLPPQLLPGLRLIRQRPQRLSSSLHRATNLPRTPYDSAHAPTARTSQEIKHPPTKTKNRSRNRNPKTKSKKRRVTVEEGWWTIREVLDERVGKAGQVEYLVQWEDEIHTGESFSPSWIEEVTEDALQEWEEKKSARKEPQEPISSVETTGTTEPERANASPLTRRRSDSFDPNPRPTKKVRAEQAVAGSEEPVPSIVSASASSVDLDAESTYSLTEDDLARLQAQRLAIVFTKPENFDASEYQSVSNSQSSSQKVSELEENDQRAAFASQLSQGTIPDSQDHSAHQWTRPEHNSPSVPEEAEQSGAPASPELGSLPPSQHQALTSPEPCERLELEDSFVPSQEESSSHPSTSQEGQSTQDSRLSNNNGLIEEDQQDGDSPLLEEDNQDDQDYQDDEPCQDEEDTDNSPIVLDLENISDDSTISDFEETTSIPGDSALTHVDSTLDNQDSSYIDSTIDDRDHQIDHDTAVNSPSNSQDLGDDQTAPDSELAQDQDNSQNNQIVQDNSEPANADDSQDAEVQGSTNTDVSTSQDTQSLVDSSCARANRASREEQSIEENQDVQEQQLSRARSARVIDDSLDRQDSSFGHTESQGASQVSCPEEDPNTRDGHELEPESVAVSESSDDHRLSTPSNEAGAIPPLGSLLSSPSRPGQQPTPSSGVSISSLIIPDSQDQSLTTQDQHLVAAQSQASLALSQPQVTPAASHIEVVLDSVTTSSGIPSHQPDQSQSGSVESQVLTESDRTNLGAHPLIEAASLEQPSASNERSSPHFFLTQPRPLRHSSELPSSLSLHASRPSEPERPASSLGLQTRSPDKSQPPQESQAVQEQLERTQPSEDEEFTTCPIQAIIRRSLSRGASLPSQPVSDTMDSTSPSRRQSSAVDELKRYIDFGKDSFLTQAEEAAEPPTSSVAPDHEVPMVTTAVPDVIVSSSELPIQSQPAFSVEPWKAEVLGTTPEEPAPSISPASIMANPNQSAVERMQEIVNMSFGDSTDSLSQSLIAQESEMMPPGTISPAAITRSVDMVESTHTLDFSNQGTLSSRIDQSSGQEITMGQVPDEQESDVSSQSSHRYENASPHIVTLPMHASRRPYYEAIIVDHKNDIHEFGSMFTEGTDEEPSDALKDKIDKLFNRLLNICDYPQDIVGTPLERLPSPDLAKYCCDANPKFNFLFEMMSALGEKETGILIVARSAELLRLLFAVTEAVGIECSAESIGKQSDYPSVTRITLALTTEEFDPYKFDVVIGYDYGFSSSSMAKQLSKENVRKPPLVLLLTTTHTIEHIALRKSQDMSTLESKNSLLASVILARRYLEDPERGYGDPHQVAEIFSNYLNGITDAVSWEPQGIPDDVLDVFATNSQSQSLIEDGLTSGNNLKRKHDDDDEDEYSKRTRVLPLNELPVDTRDPPLTLSMRQFLESVAPRGQGRKDNDSTIEIPISQLESIRERHDEYKRQIALGRGIEVDYKSVINRLEKELKDYKRTVNKIERSNRTALQDRTMFEKEKKKAETNAKASAETAEREKKKLQKHIEELESKIAHLTASPEASKLEDQLREEQGQVELLTKRLSNAQTTNDFFQHRYQEVDGQATALATENKELKSHHEDLRTRASDNFRKIQEINANQQWAAMQEQINSLAAQVNERDHLLNLAQEELRTLRNGRPQTRGTSVPRSPRVPMMSPRPGRGGFTGSASRGTSPTTMPGHEGFAGPGAQFMAQQPRNGRWGHHLQE</sequence>
<feature type="compositionally biased region" description="Polar residues" evidence="1">
    <location>
        <begin position="165"/>
        <end position="175"/>
    </location>
</feature>
<evidence type="ECO:0000256" key="1">
    <source>
        <dbReference type="SAM" id="MobiDB-lite"/>
    </source>
</evidence>
<feature type="compositionally biased region" description="Polar residues" evidence="1">
    <location>
        <begin position="678"/>
        <end position="687"/>
    </location>
</feature>
<feature type="region of interest" description="Disordered" evidence="1">
    <location>
        <begin position="1381"/>
        <end position="1402"/>
    </location>
</feature>
<dbReference type="Gene3D" id="2.40.50.40">
    <property type="match status" value="1"/>
</dbReference>
<feature type="region of interest" description="Disordered" evidence="1">
    <location>
        <begin position="1052"/>
        <end position="1095"/>
    </location>
</feature>
<dbReference type="Proteomes" id="UP000287144">
    <property type="component" value="Unassembled WGS sequence"/>
</dbReference>
<feature type="compositionally biased region" description="Polar residues" evidence="1">
    <location>
        <begin position="463"/>
        <end position="476"/>
    </location>
</feature>
<feature type="compositionally biased region" description="Acidic residues" evidence="1">
    <location>
        <begin position="393"/>
        <end position="428"/>
    </location>
</feature>
<feature type="compositionally biased region" description="Basic residues" evidence="1">
    <location>
        <begin position="75"/>
        <end position="96"/>
    </location>
</feature>
<feature type="compositionally biased region" description="Polar residues" evidence="1">
    <location>
        <begin position="491"/>
        <end position="500"/>
    </location>
</feature>
<reference evidence="3 4" key="1">
    <citation type="submission" date="2017-06" db="EMBL/GenBank/DDBJ databases">
        <title>Comparative genomic analysis of Ambrosia Fusariam Clade fungi.</title>
        <authorList>
            <person name="Stajich J.E."/>
            <person name="Carrillo J."/>
            <person name="Kijimoto T."/>
            <person name="Eskalen A."/>
            <person name="O'Donnell K."/>
            <person name="Kasson M."/>
        </authorList>
    </citation>
    <scope>NUCLEOTIDE SEQUENCE [LARGE SCALE GENOMIC DNA]</scope>
    <source>
        <strain evidence="3 4">NRRL62579</strain>
    </source>
</reference>
<evidence type="ECO:0000313" key="3">
    <source>
        <dbReference type="EMBL" id="RSL99318.1"/>
    </source>
</evidence>
<feature type="compositionally biased region" description="Polar residues" evidence="1">
    <location>
        <begin position="381"/>
        <end position="391"/>
    </location>
</feature>
<feature type="compositionally biased region" description="Basic and acidic residues" evidence="1">
    <location>
        <begin position="302"/>
        <end position="315"/>
    </location>
</feature>
<feature type="compositionally biased region" description="Polar residues" evidence="1">
    <location>
        <begin position="513"/>
        <end position="531"/>
    </location>
</feature>
<feature type="compositionally biased region" description="Low complexity" evidence="1">
    <location>
        <begin position="661"/>
        <end position="677"/>
    </location>
</feature>
<feature type="region of interest" description="Disordered" evidence="1">
    <location>
        <begin position="1668"/>
        <end position="1742"/>
    </location>
</feature>
<dbReference type="Gene3D" id="3.40.50.12360">
    <property type="match status" value="1"/>
</dbReference>
<dbReference type="CDD" id="cd00024">
    <property type="entry name" value="CD_CSD"/>
    <property type="match status" value="1"/>
</dbReference>
<dbReference type="PROSITE" id="PS50013">
    <property type="entry name" value="CHROMO_2"/>
    <property type="match status" value="1"/>
</dbReference>
<feature type="region of interest" description="Disordered" evidence="1">
    <location>
        <begin position="1515"/>
        <end position="1537"/>
    </location>
</feature>
<organism evidence="3 4">
    <name type="scientific">Fusarium oligoseptatum</name>
    <dbReference type="NCBI Taxonomy" id="2604345"/>
    <lineage>
        <taxon>Eukaryota</taxon>
        <taxon>Fungi</taxon>
        <taxon>Dikarya</taxon>
        <taxon>Ascomycota</taxon>
        <taxon>Pezizomycotina</taxon>
        <taxon>Sordariomycetes</taxon>
        <taxon>Hypocreomycetidae</taxon>
        <taxon>Hypocreales</taxon>
        <taxon>Nectriaceae</taxon>
        <taxon>Fusarium</taxon>
        <taxon>Fusarium solani species complex</taxon>
    </lineage>
</organism>
<feature type="compositionally biased region" description="Basic and acidic residues" evidence="1">
    <location>
        <begin position="595"/>
        <end position="605"/>
    </location>
</feature>
<feature type="compositionally biased region" description="Basic and acidic residues" evidence="1">
    <location>
        <begin position="152"/>
        <end position="163"/>
    </location>
</feature>
<evidence type="ECO:0000259" key="2">
    <source>
        <dbReference type="PROSITE" id="PS50013"/>
    </source>
</evidence>
<feature type="region of interest" description="Disordered" evidence="1">
    <location>
        <begin position="736"/>
        <end position="762"/>
    </location>
</feature>